<comment type="caution">
    <text evidence="2">The sequence shown here is derived from an EMBL/GenBank/DDBJ whole genome shotgun (WGS) entry which is preliminary data.</text>
</comment>
<dbReference type="Proteomes" id="UP001219525">
    <property type="component" value="Unassembled WGS sequence"/>
</dbReference>
<protein>
    <submittedName>
        <fullName evidence="2">Uncharacterized protein</fullName>
    </submittedName>
</protein>
<feature type="compositionally biased region" description="Low complexity" evidence="1">
    <location>
        <begin position="24"/>
        <end position="41"/>
    </location>
</feature>
<reference evidence="2" key="1">
    <citation type="submission" date="2023-03" db="EMBL/GenBank/DDBJ databases">
        <title>Massive genome expansion in bonnet fungi (Mycena s.s.) driven by repeated elements and novel gene families across ecological guilds.</title>
        <authorList>
            <consortium name="Lawrence Berkeley National Laboratory"/>
            <person name="Harder C.B."/>
            <person name="Miyauchi S."/>
            <person name="Viragh M."/>
            <person name="Kuo A."/>
            <person name="Thoen E."/>
            <person name="Andreopoulos B."/>
            <person name="Lu D."/>
            <person name="Skrede I."/>
            <person name="Drula E."/>
            <person name="Henrissat B."/>
            <person name="Morin E."/>
            <person name="Kohler A."/>
            <person name="Barry K."/>
            <person name="LaButti K."/>
            <person name="Morin E."/>
            <person name="Salamov A."/>
            <person name="Lipzen A."/>
            <person name="Mereny Z."/>
            <person name="Hegedus B."/>
            <person name="Baldrian P."/>
            <person name="Stursova M."/>
            <person name="Weitz H."/>
            <person name="Taylor A."/>
            <person name="Grigoriev I.V."/>
            <person name="Nagy L.G."/>
            <person name="Martin F."/>
            <person name="Kauserud H."/>
        </authorList>
    </citation>
    <scope>NUCLEOTIDE SEQUENCE</scope>
    <source>
        <strain evidence="2">9144</strain>
    </source>
</reference>
<feature type="region of interest" description="Disordered" evidence="1">
    <location>
        <begin position="338"/>
        <end position="396"/>
    </location>
</feature>
<name>A0AAD6VN70_9AGAR</name>
<dbReference type="EMBL" id="JARJCW010000013">
    <property type="protein sequence ID" value="KAJ7217972.1"/>
    <property type="molecule type" value="Genomic_DNA"/>
</dbReference>
<sequence length="800" mass="86469">MAPKSKKAAPVASASILDFFPRRSQTSSSQPVPQPSTVQKVPPRPDQEVTSSSHISLSSGTRSVITLSDTSSDPLESISSRVTRQYRPKSPPSRPSTTKHSTVPKETFKRKAKLDSDSEIDSIDAVAYLPRSPARTRTSAGPLSKPQPMSISHKENLTHKLPQVTPIPKKPRISPPPPCMPSPGPKPPVDPSDPELIPSSQSDEDELAPRLLARDSDAIMEEVDRRRSEAHSPDSLAMSEPREDMDVDTSPPEAMIVVHEEAPSSVFTPEPSPEPQQQSIQLTPQQPRLVPSLPVTPVALTAISKTAQIIADIKARAYAEALSSPEDSPLLELRDLEDSSDDEDLLGGITLKNDPFTSSPLSPLPTNRYSLRVRGAPGADSTSRPSAPLPVPAESKKAHPFAALLREKRDADKDGTGGLAFSRAEAAIRSESPLSEPEDWADEAAALAAVKAFGTSTSGLSDSEEVSLNNEDQCRLLGEERGKAVVNILDSDRARRESAKGKQKVLGVPLWNDDATSMDTDAVIPSFPDHIRGHPALTLLKSSIYDNEVCDFVMALLLVGMDSSSPPDLQREIMVAVDLLCRSLARYTDVSAGIEAILCNKLIKSVSDLDPSNKSHCIALLAGGSGCTARIARWVAHAVVTMSTTVSEATYNDLPPLLPILEALSPALPKREVETRIRGVLELHENTDYVDLGFYIQILAVALSNVESYVQEQAPVAIPQASPGKASAEKPDTMLTLVRHAIESVHGSIVDTRAAHLDRSRAKAALKQLSMRLHYQQEAALKSLRGRQSRPIQQYFSKSK</sequence>
<evidence type="ECO:0000256" key="1">
    <source>
        <dbReference type="SAM" id="MobiDB-lite"/>
    </source>
</evidence>
<feature type="region of interest" description="Disordered" evidence="1">
    <location>
        <begin position="262"/>
        <end position="283"/>
    </location>
</feature>
<evidence type="ECO:0000313" key="3">
    <source>
        <dbReference type="Proteomes" id="UP001219525"/>
    </source>
</evidence>
<organism evidence="2 3">
    <name type="scientific">Mycena pura</name>
    <dbReference type="NCBI Taxonomy" id="153505"/>
    <lineage>
        <taxon>Eukaryota</taxon>
        <taxon>Fungi</taxon>
        <taxon>Dikarya</taxon>
        <taxon>Basidiomycota</taxon>
        <taxon>Agaricomycotina</taxon>
        <taxon>Agaricomycetes</taxon>
        <taxon>Agaricomycetidae</taxon>
        <taxon>Agaricales</taxon>
        <taxon>Marasmiineae</taxon>
        <taxon>Mycenaceae</taxon>
        <taxon>Mycena</taxon>
    </lineage>
</organism>
<feature type="compositionally biased region" description="Basic and acidic residues" evidence="1">
    <location>
        <begin position="106"/>
        <end position="116"/>
    </location>
</feature>
<evidence type="ECO:0000313" key="2">
    <source>
        <dbReference type="EMBL" id="KAJ7217972.1"/>
    </source>
</evidence>
<feature type="compositionally biased region" description="Polar residues" evidence="1">
    <location>
        <begin position="64"/>
        <end position="83"/>
    </location>
</feature>
<dbReference type="AlphaFoldDB" id="A0AAD6VN70"/>
<feature type="region of interest" description="Disordered" evidence="1">
    <location>
        <begin position="19"/>
        <end position="249"/>
    </location>
</feature>
<keyword evidence="3" id="KW-1185">Reference proteome</keyword>
<feature type="compositionally biased region" description="Basic and acidic residues" evidence="1">
    <location>
        <begin position="212"/>
        <end position="232"/>
    </location>
</feature>
<feature type="compositionally biased region" description="Pro residues" evidence="1">
    <location>
        <begin position="173"/>
        <end position="191"/>
    </location>
</feature>
<gene>
    <name evidence="2" type="ORF">GGX14DRAFT_598937</name>
</gene>
<accession>A0AAD6VN70</accession>
<proteinExistence type="predicted"/>
<feature type="compositionally biased region" description="Low complexity" evidence="1">
    <location>
        <begin position="51"/>
        <end position="63"/>
    </location>
</feature>
<feature type="compositionally biased region" description="Low complexity" evidence="1">
    <location>
        <begin position="357"/>
        <end position="366"/>
    </location>
</feature>